<dbReference type="Proteomes" id="UP000800038">
    <property type="component" value="Unassembled WGS sequence"/>
</dbReference>
<dbReference type="OrthoDB" id="5151590at2759"/>
<evidence type="ECO:0000313" key="1">
    <source>
        <dbReference type="EMBL" id="KAF1938010.1"/>
    </source>
</evidence>
<keyword evidence="2" id="KW-1185">Reference proteome</keyword>
<dbReference type="AlphaFoldDB" id="A0A6A5SE72"/>
<sequence length="120" mass="13581">MTSFGARISANRVAGGELSVQQRDSIISKAEAGCTTKELANEFGCLRCAIQKTIHQYKTTGNNKSSPCSGQPPKLSRQEKRYAYRLVRQFPKIEYREMLQELGLWLDESNQPRVSRDTLL</sequence>
<dbReference type="SUPFAM" id="SSF46689">
    <property type="entry name" value="Homeodomain-like"/>
    <property type="match status" value="1"/>
</dbReference>
<protein>
    <recommendedName>
        <fullName evidence="3">Paired domain-containing protein</fullName>
    </recommendedName>
</protein>
<dbReference type="InterPro" id="IPR036388">
    <property type="entry name" value="WH-like_DNA-bd_sf"/>
</dbReference>
<dbReference type="Gene3D" id="1.10.10.10">
    <property type="entry name" value="Winged helix-like DNA-binding domain superfamily/Winged helix DNA-binding domain"/>
    <property type="match status" value="1"/>
</dbReference>
<gene>
    <name evidence="1" type="ORF">EJ02DRAFT_458268</name>
</gene>
<evidence type="ECO:0008006" key="3">
    <source>
        <dbReference type="Google" id="ProtNLM"/>
    </source>
</evidence>
<reference evidence="1" key="1">
    <citation type="journal article" date="2020" name="Stud. Mycol.">
        <title>101 Dothideomycetes genomes: a test case for predicting lifestyles and emergence of pathogens.</title>
        <authorList>
            <person name="Haridas S."/>
            <person name="Albert R."/>
            <person name="Binder M."/>
            <person name="Bloem J."/>
            <person name="Labutti K."/>
            <person name="Salamov A."/>
            <person name="Andreopoulos B."/>
            <person name="Baker S."/>
            <person name="Barry K."/>
            <person name="Bills G."/>
            <person name="Bluhm B."/>
            <person name="Cannon C."/>
            <person name="Castanera R."/>
            <person name="Culley D."/>
            <person name="Daum C."/>
            <person name="Ezra D."/>
            <person name="Gonzalez J."/>
            <person name="Henrissat B."/>
            <person name="Kuo A."/>
            <person name="Liang C."/>
            <person name="Lipzen A."/>
            <person name="Lutzoni F."/>
            <person name="Magnuson J."/>
            <person name="Mondo S."/>
            <person name="Nolan M."/>
            <person name="Ohm R."/>
            <person name="Pangilinan J."/>
            <person name="Park H.-J."/>
            <person name="Ramirez L."/>
            <person name="Alfaro M."/>
            <person name="Sun H."/>
            <person name="Tritt A."/>
            <person name="Yoshinaga Y."/>
            <person name="Zwiers L.-H."/>
            <person name="Turgeon B."/>
            <person name="Goodwin S."/>
            <person name="Spatafora J."/>
            <person name="Crous P."/>
            <person name="Grigoriev I."/>
        </authorList>
    </citation>
    <scope>NUCLEOTIDE SEQUENCE</scope>
    <source>
        <strain evidence="1">CBS 161.51</strain>
    </source>
</reference>
<dbReference type="InterPro" id="IPR009057">
    <property type="entry name" value="Homeodomain-like_sf"/>
</dbReference>
<proteinExistence type="predicted"/>
<organism evidence="1 2">
    <name type="scientific">Clathrospora elynae</name>
    <dbReference type="NCBI Taxonomy" id="706981"/>
    <lineage>
        <taxon>Eukaryota</taxon>
        <taxon>Fungi</taxon>
        <taxon>Dikarya</taxon>
        <taxon>Ascomycota</taxon>
        <taxon>Pezizomycotina</taxon>
        <taxon>Dothideomycetes</taxon>
        <taxon>Pleosporomycetidae</taxon>
        <taxon>Pleosporales</taxon>
        <taxon>Diademaceae</taxon>
        <taxon>Clathrospora</taxon>
    </lineage>
</organism>
<dbReference type="EMBL" id="ML976118">
    <property type="protein sequence ID" value="KAF1938010.1"/>
    <property type="molecule type" value="Genomic_DNA"/>
</dbReference>
<evidence type="ECO:0000313" key="2">
    <source>
        <dbReference type="Proteomes" id="UP000800038"/>
    </source>
</evidence>
<name>A0A6A5SE72_9PLEO</name>
<accession>A0A6A5SE72</accession>